<dbReference type="InterPro" id="IPR040521">
    <property type="entry name" value="KDZ"/>
</dbReference>
<dbReference type="EMBL" id="JARJCM010000031">
    <property type="protein sequence ID" value="KAJ7038551.1"/>
    <property type="molecule type" value="Genomic_DNA"/>
</dbReference>
<dbReference type="InterPro" id="IPR041457">
    <property type="entry name" value="CxC2_KDZ-assoc"/>
</dbReference>
<dbReference type="AlphaFoldDB" id="A0AAD6T2H7"/>
<keyword evidence="3" id="KW-1185">Reference proteome</keyword>
<reference evidence="2" key="1">
    <citation type="submission" date="2023-03" db="EMBL/GenBank/DDBJ databases">
        <title>Massive genome expansion in bonnet fungi (Mycena s.s.) driven by repeated elements and novel gene families across ecological guilds.</title>
        <authorList>
            <consortium name="Lawrence Berkeley National Laboratory"/>
            <person name="Harder C.B."/>
            <person name="Miyauchi S."/>
            <person name="Viragh M."/>
            <person name="Kuo A."/>
            <person name="Thoen E."/>
            <person name="Andreopoulos B."/>
            <person name="Lu D."/>
            <person name="Skrede I."/>
            <person name="Drula E."/>
            <person name="Henrissat B."/>
            <person name="Morin E."/>
            <person name="Kohler A."/>
            <person name="Barry K."/>
            <person name="LaButti K."/>
            <person name="Morin E."/>
            <person name="Salamov A."/>
            <person name="Lipzen A."/>
            <person name="Mereny Z."/>
            <person name="Hegedus B."/>
            <person name="Baldrian P."/>
            <person name="Stursova M."/>
            <person name="Weitz H."/>
            <person name="Taylor A."/>
            <person name="Grigoriev I.V."/>
            <person name="Nagy L.G."/>
            <person name="Martin F."/>
            <person name="Kauserud H."/>
        </authorList>
    </citation>
    <scope>NUCLEOTIDE SEQUENCE</scope>
    <source>
        <strain evidence="2">CBHHK200</strain>
    </source>
</reference>
<evidence type="ECO:0000313" key="3">
    <source>
        <dbReference type="Proteomes" id="UP001218188"/>
    </source>
</evidence>
<name>A0AAD6T2H7_9AGAR</name>
<evidence type="ECO:0000259" key="1">
    <source>
        <dbReference type="Pfam" id="PF18803"/>
    </source>
</evidence>
<feature type="domain" description="CxC2-like cysteine cluster KDZ transposase-associated" evidence="1">
    <location>
        <begin position="191"/>
        <end position="299"/>
    </location>
</feature>
<dbReference type="PANTHER" id="PTHR33096:SF1">
    <property type="entry name" value="CXC1-LIKE CYSTEINE CLUSTER ASSOCIATED WITH KDZ TRANSPOSASES DOMAIN-CONTAINING PROTEIN"/>
    <property type="match status" value="1"/>
</dbReference>
<proteinExistence type="predicted"/>
<protein>
    <recommendedName>
        <fullName evidence="1">CxC2-like cysteine cluster KDZ transposase-associated domain-containing protein</fullName>
    </recommendedName>
</protein>
<accession>A0AAD6T2H7</accession>
<dbReference type="Proteomes" id="UP001218188">
    <property type="component" value="Unassembled WGS sequence"/>
</dbReference>
<sequence>MLQHGVLRFRSKRIVDVSIGFGEEDQARVGADHGVHISTDGNCRAEELLNVTHKKRRLNPKHLNDVLARWIPAENEDDLDTSVADQISTVPDDLGSSAKRKFYTSSDNPMAEWRPMKQFFLDQLMWGEGLGDLTPSCTLCRKDVPNTERLFKCAECGEWMQCKDCCLARHALTPLHLIKEWKGEFWEPVNLRDIGFIYQLGHGGAPCPFPAAKALCMTVIHTTGIHQLRYKYCNCSRSRTLGDNQHLFQLLRNGWYPATATEPATCATFNVLELFRLLNVVGNVNCHDFMGSLERLTDGASSTGMKWMPDRYKQFIRMSRQYAFLQSCKRQGRAHDPAGIAATKRGELTPKCWPCPQVDRNLPNGWRDVDPAYRFLYMLIVALDSNFKLRNRLRKNEINDPSLGPGWGAFVEPTEYKAHLKNYVAEKDISTCIAFAALLQKDTRMTTGLRVSGVGGAVCARHECMLPNGLGDLQKGERYANMDYILASAVAGFALLALTISYDIACQWRKNLPERNRKLDTRIQLDLDSVEVQCGIPVWHAGSHEKECEDKNSLKFVEGVGKSDGEGIERFWSHVGPAAYHTKDMGLGNRADTIENKIDYHNHQKNLSQGDALRRKLIVALAERTRQIEVFEEVSATISKNLQKEWRAQITAFLNDHEQPNPYSLKKSDLPTEAETRLALKADEEAEARKGDAPVHGTSATAFLVAGLQVEDAQRRILAEMAGLALTTADREGKLQERRLALIGKLRKLRSLQKIYTPAAIAAVEREEAARDPDAPPMPIEKIKLYLPSEIPERERIQGCQRGIVSMEAKLRLAQCGDALANIRSRLHRKRFLILFRDGNVTGQVRATKSRTLIDSVGDRVTAGAQKYTQARTALIKLQGVGSIPHFKELKPQDLTLDGQVEDHDAAAVKKLKMIQAGKGKRTPRHIKGSSKQVMSWIWSAQGSMDSSEEDLHESMRIEWSRALARKTRWCEEVMLLREEMRRVLRYLEWQADWWERRKTEREDQVSVGLQHGLAAYAAKQAAFHRRLAVFFKSE</sequence>
<dbReference type="Pfam" id="PF18758">
    <property type="entry name" value="KDZ"/>
    <property type="match status" value="1"/>
</dbReference>
<dbReference type="Pfam" id="PF18803">
    <property type="entry name" value="CxC2"/>
    <property type="match status" value="1"/>
</dbReference>
<gene>
    <name evidence="2" type="ORF">C8F04DRAFT_1255829</name>
</gene>
<organism evidence="2 3">
    <name type="scientific">Mycena alexandri</name>
    <dbReference type="NCBI Taxonomy" id="1745969"/>
    <lineage>
        <taxon>Eukaryota</taxon>
        <taxon>Fungi</taxon>
        <taxon>Dikarya</taxon>
        <taxon>Basidiomycota</taxon>
        <taxon>Agaricomycotina</taxon>
        <taxon>Agaricomycetes</taxon>
        <taxon>Agaricomycetidae</taxon>
        <taxon>Agaricales</taxon>
        <taxon>Marasmiineae</taxon>
        <taxon>Mycenaceae</taxon>
        <taxon>Mycena</taxon>
    </lineage>
</organism>
<dbReference type="PANTHER" id="PTHR33096">
    <property type="entry name" value="CXC2 DOMAIN-CONTAINING PROTEIN"/>
    <property type="match status" value="1"/>
</dbReference>
<evidence type="ECO:0000313" key="2">
    <source>
        <dbReference type="EMBL" id="KAJ7038551.1"/>
    </source>
</evidence>
<comment type="caution">
    <text evidence="2">The sequence shown here is derived from an EMBL/GenBank/DDBJ whole genome shotgun (WGS) entry which is preliminary data.</text>
</comment>